<evidence type="ECO:0000256" key="3">
    <source>
        <dbReference type="SAM" id="MobiDB-lite"/>
    </source>
</evidence>
<dbReference type="GO" id="GO:0042742">
    <property type="term" value="P:defense response to bacterium"/>
    <property type="evidence" value="ECO:0007669"/>
    <property type="project" value="UniProtKB-KW"/>
</dbReference>
<evidence type="ECO:0000313" key="5">
    <source>
        <dbReference type="Proteomes" id="UP000255207"/>
    </source>
</evidence>
<name>A0A370L5H7_9HYPH</name>
<dbReference type="AlphaFoldDB" id="A0A370L5H7"/>
<dbReference type="SUPFAM" id="SSF47090">
    <property type="entry name" value="PGBD-like"/>
    <property type="match status" value="1"/>
</dbReference>
<evidence type="ECO:0000313" key="4">
    <source>
        <dbReference type="EMBL" id="RDJ24532.1"/>
    </source>
</evidence>
<dbReference type="EMBL" id="QQTP01000006">
    <property type="protein sequence ID" value="RDJ24532.1"/>
    <property type="molecule type" value="Genomic_DNA"/>
</dbReference>
<comment type="caution">
    <text evidence="4">The sequence shown here is derived from an EMBL/GenBank/DDBJ whole genome shotgun (WGS) entry which is preliminary data.</text>
</comment>
<proteinExistence type="predicted"/>
<dbReference type="GO" id="GO:0031640">
    <property type="term" value="P:killing of cells of another organism"/>
    <property type="evidence" value="ECO:0007669"/>
    <property type="project" value="UniProtKB-KW"/>
</dbReference>
<gene>
    <name evidence="4" type="ORF">DWE98_12635</name>
</gene>
<evidence type="ECO:0000256" key="2">
    <source>
        <dbReference type="ARBA" id="ARBA00022638"/>
    </source>
</evidence>
<dbReference type="InterPro" id="IPR036366">
    <property type="entry name" value="PGBDSf"/>
</dbReference>
<evidence type="ECO:0000256" key="1">
    <source>
        <dbReference type="ARBA" id="ARBA00022529"/>
    </source>
</evidence>
<dbReference type="Gene3D" id="1.10.530.40">
    <property type="match status" value="1"/>
</dbReference>
<accession>A0A370L5H7</accession>
<reference evidence="5" key="1">
    <citation type="submission" date="2018-07" db="EMBL/GenBank/DDBJ databases">
        <authorList>
            <person name="Safronova V.I."/>
            <person name="Chirak E.R."/>
            <person name="Sazanova A.L."/>
        </authorList>
    </citation>
    <scope>NUCLEOTIDE SEQUENCE [LARGE SCALE GENOMIC DNA]</scope>
    <source>
        <strain evidence="5">RCAM04685</strain>
    </source>
</reference>
<keyword evidence="1" id="KW-0929">Antimicrobial</keyword>
<feature type="region of interest" description="Disordered" evidence="3">
    <location>
        <begin position="25"/>
        <end position="48"/>
    </location>
</feature>
<dbReference type="Proteomes" id="UP000255207">
    <property type="component" value="Unassembled WGS sequence"/>
</dbReference>
<dbReference type="InterPro" id="IPR036365">
    <property type="entry name" value="PGBD-like_sf"/>
</dbReference>
<keyword evidence="2" id="KW-0081">Bacteriolytic enzyme</keyword>
<keyword evidence="5" id="KW-1185">Reference proteome</keyword>
<organism evidence="4 5">
    <name type="scientific">Bosea caraganae</name>
    <dbReference type="NCBI Taxonomy" id="2763117"/>
    <lineage>
        <taxon>Bacteria</taxon>
        <taxon>Pseudomonadati</taxon>
        <taxon>Pseudomonadota</taxon>
        <taxon>Alphaproteobacteria</taxon>
        <taxon>Hyphomicrobiales</taxon>
        <taxon>Boseaceae</taxon>
        <taxon>Bosea</taxon>
    </lineage>
</organism>
<dbReference type="GO" id="GO:0003796">
    <property type="term" value="F:lysozyme activity"/>
    <property type="evidence" value="ECO:0007669"/>
    <property type="project" value="InterPro"/>
</dbReference>
<sequence>MVERLLRGVRDADIAESLSYREPGAAALADQPAPDGVGTEATPVPADPRASISQAGYDFVVRWETGGKAYYESVIRGRPVWPGYSSGITIGCGFDLGYHTPAEFSQQWQSRLPATEFQRLAQTIGFKTVAPNRDAKVVKARQLVASLSDITVSWAVAIEQFDKAKLPRLIRQLFSALDNLDRLHPHSRSALLSLVFNRGPAFTASDDRYREMRAIAKLMRQGDAVSFRRIPVELRAMKRIWGEQSSLAERREGEAQLFLAGLEEQRLLESLTAPVETEAAEMELPGRAGELLDDLAIEQSDDADEALLLEGAGEAGLEAAVTIGAVRWNPDDRDQPDYAHLDLAAAGSAFTVMGEDIDALIEANAFKPLQEPIVLAIRGAALASGDRENVASLDLIDQRPDHREFRCVIGVFHPSTRRFSAYRASTVPNAQYVLNCFDQARAGTPLSGLTGNILPTGCYTFTVGTHKKNKPGEIPGVLRLSTTATGASAVVVQRSLSDVVYDRSDVFVVATPGDNIHPGILNVGFSSAGCLTLPGRFTGGQHVGVWQRFRKAAGIDGAPDGEQRSALLLTGLDFANAARLRAGSLGKPSLRRLRHGSQGERVKALQRALGLQPDARGIFGPLTRKALCERQAEVLGGADGIYSPEMDARLGFTVYAGA</sequence>
<dbReference type="CDD" id="cd16904">
    <property type="entry name" value="pesticin_lyz-like"/>
    <property type="match status" value="1"/>
</dbReference>
<evidence type="ECO:0008006" key="6">
    <source>
        <dbReference type="Google" id="ProtNLM"/>
    </source>
</evidence>
<protein>
    <recommendedName>
        <fullName evidence="6">Peptidoglycan-binding protein</fullName>
    </recommendedName>
</protein>
<dbReference type="InterPro" id="IPR023347">
    <property type="entry name" value="Lysozyme_dom_sf"/>
</dbReference>
<dbReference type="Gene3D" id="1.10.101.10">
    <property type="entry name" value="PGBD-like superfamily/PGBD"/>
    <property type="match status" value="1"/>
</dbReference>